<gene>
    <name evidence="2" type="ORF">AVDCRST_MAG75-2791</name>
</gene>
<keyword evidence="1" id="KW-1133">Transmembrane helix</keyword>
<sequence>MRLGPFTNPLMAGLGVAGLLIGGTWIGQGLNLIPGSFMTGDPTWFVIGSIVFLGGVLLLLLGLGRFGRDPNGPPGQH</sequence>
<evidence type="ECO:0008006" key="3">
    <source>
        <dbReference type="Google" id="ProtNLM"/>
    </source>
</evidence>
<protein>
    <recommendedName>
        <fullName evidence="3">Integral membrane protein</fullName>
    </recommendedName>
</protein>
<dbReference type="EMBL" id="CADCUO010000195">
    <property type="protein sequence ID" value="CAA9411649.1"/>
    <property type="molecule type" value="Genomic_DNA"/>
</dbReference>
<feature type="transmembrane region" description="Helical" evidence="1">
    <location>
        <begin position="45"/>
        <end position="63"/>
    </location>
</feature>
<evidence type="ECO:0000313" key="2">
    <source>
        <dbReference type="EMBL" id="CAA9411649.1"/>
    </source>
</evidence>
<name>A0A6J4PFS2_9ACTN</name>
<evidence type="ECO:0000256" key="1">
    <source>
        <dbReference type="SAM" id="Phobius"/>
    </source>
</evidence>
<keyword evidence="1" id="KW-0812">Transmembrane</keyword>
<organism evidence="2">
    <name type="scientific">uncultured Propionibacteriaceae bacterium</name>
    <dbReference type="NCBI Taxonomy" id="257457"/>
    <lineage>
        <taxon>Bacteria</taxon>
        <taxon>Bacillati</taxon>
        <taxon>Actinomycetota</taxon>
        <taxon>Actinomycetes</taxon>
        <taxon>Propionibacteriales</taxon>
        <taxon>Propionibacteriaceae</taxon>
        <taxon>environmental samples</taxon>
    </lineage>
</organism>
<dbReference type="AlphaFoldDB" id="A0A6J4PFS2"/>
<accession>A0A6J4PFS2</accession>
<reference evidence="2" key="1">
    <citation type="submission" date="2020-02" db="EMBL/GenBank/DDBJ databases">
        <authorList>
            <person name="Meier V. D."/>
        </authorList>
    </citation>
    <scope>NUCLEOTIDE SEQUENCE</scope>
    <source>
        <strain evidence="2">AVDCRST_MAG75</strain>
    </source>
</reference>
<proteinExistence type="predicted"/>
<keyword evidence="1" id="KW-0472">Membrane</keyword>